<keyword evidence="3 7" id="KW-1003">Cell membrane</keyword>
<feature type="transmembrane region" description="Helical" evidence="7">
    <location>
        <begin position="261"/>
        <end position="281"/>
    </location>
</feature>
<feature type="transmembrane region" description="Helical" evidence="7">
    <location>
        <begin position="80"/>
        <end position="98"/>
    </location>
</feature>
<dbReference type="PANTHER" id="PTHR30269">
    <property type="entry name" value="TRANSMEMBRANE PROTEIN YFCA"/>
    <property type="match status" value="1"/>
</dbReference>
<evidence type="ECO:0000256" key="2">
    <source>
        <dbReference type="ARBA" id="ARBA00022448"/>
    </source>
</evidence>
<sequence>MADESEDVQRKVFCDLSVYPPCADRIKWANTIIHWTMIDPFPGIPIFLIIFAAMLVRTLTGFGSALLAVPLRSILLGAKYAVPFIMVYEVLIYLMILGREGRRLGGDLVAAWPLLVAGLAGVPIGAEVLMAASDRLLKGGMGIALIVFSILLLRDLGAKLRRGGIASAASGLLAGFLCGSTGLPGPPMALLLRGQGFEKGEFRRLIVLFLTAVDLFAFGYFLWAGLIDKEMINNSLFFLPAMVLGFIAGGRAFGRVDEASFRRLTLGITLAAGVLLLLTAAW</sequence>
<organism evidence="8 9">
    <name type="scientific">Methanothrix harundinacea (strain 6Ac)</name>
    <name type="common">Methanosaeta harundinacea</name>
    <dbReference type="NCBI Taxonomy" id="1110509"/>
    <lineage>
        <taxon>Archaea</taxon>
        <taxon>Methanobacteriati</taxon>
        <taxon>Methanobacteriota</taxon>
        <taxon>Stenosarchaea group</taxon>
        <taxon>Methanomicrobia</taxon>
        <taxon>Methanotrichales</taxon>
        <taxon>Methanotrichaceae</taxon>
        <taxon>Methanothrix</taxon>
    </lineage>
</organism>
<dbReference type="Proteomes" id="UP000005877">
    <property type="component" value="Chromosome"/>
</dbReference>
<keyword evidence="4 7" id="KW-0812">Transmembrane</keyword>
<dbReference type="PANTHER" id="PTHR30269:SF37">
    <property type="entry name" value="MEMBRANE TRANSPORTER PROTEIN"/>
    <property type="match status" value="1"/>
</dbReference>
<dbReference type="Pfam" id="PF01925">
    <property type="entry name" value="TauE"/>
    <property type="match status" value="1"/>
</dbReference>
<evidence type="ECO:0000256" key="5">
    <source>
        <dbReference type="ARBA" id="ARBA00022989"/>
    </source>
</evidence>
<dbReference type="GO" id="GO:0005886">
    <property type="term" value="C:plasma membrane"/>
    <property type="evidence" value="ECO:0007669"/>
    <property type="project" value="UniProtKB-SubCell"/>
</dbReference>
<evidence type="ECO:0000256" key="6">
    <source>
        <dbReference type="ARBA" id="ARBA00023136"/>
    </source>
</evidence>
<dbReference type="STRING" id="1110509.Mhar_1784"/>
<feature type="transmembrane region" description="Helical" evidence="7">
    <location>
        <begin position="165"/>
        <end position="184"/>
    </location>
</feature>
<comment type="similarity">
    <text evidence="7">Belongs to the 4-toluene sulfonate uptake permease (TSUP) (TC 2.A.102) family.</text>
</comment>
<gene>
    <name evidence="8" type="ordered locus">Mhar_1784</name>
</gene>
<keyword evidence="9" id="KW-1185">Reference proteome</keyword>
<accession>G7WPE1</accession>
<keyword evidence="6 7" id="KW-0472">Membrane</keyword>
<dbReference type="PATRIC" id="fig|1110509.7.peg.1982"/>
<feature type="transmembrane region" description="Helical" evidence="7">
    <location>
        <begin position="110"/>
        <end position="129"/>
    </location>
</feature>
<feature type="transmembrane region" description="Helical" evidence="7">
    <location>
        <begin position="235"/>
        <end position="254"/>
    </location>
</feature>
<dbReference type="EMBL" id="CP003117">
    <property type="protein sequence ID" value="AET65142.1"/>
    <property type="molecule type" value="Genomic_DNA"/>
</dbReference>
<reference evidence="8 9" key="1">
    <citation type="journal article" date="2012" name="PLoS ONE">
        <title>The genome characteristics and predicted function of methyl-group oxidation pathway in the obligate aceticlastic methanogens, Methanosaeta spp.</title>
        <authorList>
            <person name="Zhu J."/>
            <person name="Zheng H."/>
            <person name="Ai G."/>
            <person name="Zhang G."/>
            <person name="Liu D."/>
            <person name="Liu X."/>
            <person name="Dong X."/>
        </authorList>
    </citation>
    <scope>NUCLEOTIDE SEQUENCE [LARGE SCALE GENOMIC DNA]</scope>
    <source>
        <strain evidence="8 9">6Ac</strain>
    </source>
</reference>
<evidence type="ECO:0000256" key="7">
    <source>
        <dbReference type="RuleBase" id="RU363041"/>
    </source>
</evidence>
<evidence type="ECO:0000313" key="8">
    <source>
        <dbReference type="EMBL" id="AET65142.1"/>
    </source>
</evidence>
<evidence type="ECO:0000313" key="9">
    <source>
        <dbReference type="Proteomes" id="UP000005877"/>
    </source>
</evidence>
<keyword evidence="2" id="KW-0813">Transport</keyword>
<evidence type="ECO:0000256" key="3">
    <source>
        <dbReference type="ARBA" id="ARBA00022475"/>
    </source>
</evidence>
<dbReference type="AlphaFoldDB" id="G7WPE1"/>
<feature type="transmembrane region" description="Helical" evidence="7">
    <location>
        <begin position="205"/>
        <end position="223"/>
    </location>
</feature>
<name>G7WPE1_METH6</name>
<dbReference type="KEGG" id="mhi:Mhar_1784"/>
<dbReference type="HOGENOM" id="CLU_054750_5_2_2"/>
<feature type="transmembrane region" description="Helical" evidence="7">
    <location>
        <begin position="136"/>
        <end position="153"/>
    </location>
</feature>
<keyword evidence="5 7" id="KW-1133">Transmembrane helix</keyword>
<dbReference type="InterPro" id="IPR002781">
    <property type="entry name" value="TM_pro_TauE-like"/>
</dbReference>
<evidence type="ECO:0000256" key="4">
    <source>
        <dbReference type="ARBA" id="ARBA00022692"/>
    </source>
</evidence>
<comment type="subcellular location">
    <subcellularLocation>
        <location evidence="1 7">Cell membrane</location>
        <topology evidence="1 7">Multi-pass membrane protein</topology>
    </subcellularLocation>
</comment>
<dbReference type="InterPro" id="IPR052017">
    <property type="entry name" value="TSUP"/>
</dbReference>
<protein>
    <recommendedName>
        <fullName evidence="7">Probable membrane transporter protein</fullName>
    </recommendedName>
</protein>
<evidence type="ECO:0000256" key="1">
    <source>
        <dbReference type="ARBA" id="ARBA00004651"/>
    </source>
</evidence>
<proteinExistence type="inferred from homology"/>